<comment type="caution">
    <text evidence="2">The sequence shown here is derived from an EMBL/GenBank/DDBJ whole genome shotgun (WGS) entry which is preliminary data.</text>
</comment>
<reference evidence="2" key="2">
    <citation type="submission" date="2022-12" db="EMBL/GenBank/DDBJ databases">
        <authorList>
            <person name="Dechsakulwatana C."/>
            <person name="Rungsihiranrut A."/>
            <person name="Muangchinda C."/>
            <person name="Ningthoujam R."/>
            <person name="Klankeo P."/>
            <person name="Pinyakong O."/>
        </authorList>
    </citation>
    <scope>NUCLEOTIDE SEQUENCE</scope>
    <source>
        <strain evidence="2">TL01-2</strain>
    </source>
</reference>
<evidence type="ECO:0000313" key="3">
    <source>
        <dbReference type="Proteomes" id="UP001269400"/>
    </source>
</evidence>
<proteinExistence type="predicted"/>
<dbReference type="AlphaFoldDB" id="A0AAX6NCM8"/>
<sequence length="330" mass="37003">MSTNKNSKEYKDYSVQYDKAFGGKSREQIKEGMFEFTKATGEKLLDKEVEISNLKAKIQNFKQENEKLKAQNKGLEAENKGLKTGKASLEKEVDKSKAETNFLKTENGKLKEHNRKLQQQPKTRAEVKAAKKQAEIDAKAEKKKAKIQNKAENKNVRFKASNEKVSEKTIASAKDKIAKSNMVLKAKNSYRSRFQKTRAVLKTINSVTLKPAAQFTMKQFKQRKQTYGVIKDKVTTELKKKGVENPTAGQYKLKFAQVAAAKTGKKVVNKVANTTLKDVWNKVTGVYKGSIEADKAKVASNNKQIDQNNTAKQAKIDAKATVKAEKSLSM</sequence>
<feature type="compositionally biased region" description="Basic and acidic residues" evidence="1">
    <location>
        <begin position="71"/>
        <end position="81"/>
    </location>
</feature>
<name>A0AAX6NCM8_PRIAR</name>
<reference evidence="2" key="1">
    <citation type="journal article" date="2022" name="J Environ Chem Eng">
        <title>Biodegradation of petroleum oil using a constructed nonpathogenic and heavy metal-tolerant bacterial consortium isolated from marine sponges.</title>
        <authorList>
            <person name="Dechsakulwatana C."/>
            <person name="Rungsihiranrut A."/>
            <person name="Muangchinda C."/>
            <person name="Ningthoujam R."/>
            <person name="Klankeo P."/>
            <person name="Pinyakong O."/>
        </authorList>
    </citation>
    <scope>NUCLEOTIDE SEQUENCE</scope>
    <source>
        <strain evidence="2">TL01-2</strain>
    </source>
</reference>
<evidence type="ECO:0000256" key="1">
    <source>
        <dbReference type="SAM" id="MobiDB-lite"/>
    </source>
</evidence>
<gene>
    <name evidence="2" type="ORF">O0Q50_20125</name>
</gene>
<feature type="compositionally biased region" description="Basic and acidic residues" evidence="1">
    <location>
        <begin position="88"/>
        <end position="98"/>
    </location>
</feature>
<organism evidence="2 3">
    <name type="scientific">Priestia aryabhattai</name>
    <name type="common">Bacillus aryabhattai</name>
    <dbReference type="NCBI Taxonomy" id="412384"/>
    <lineage>
        <taxon>Bacteria</taxon>
        <taxon>Bacillati</taxon>
        <taxon>Bacillota</taxon>
        <taxon>Bacilli</taxon>
        <taxon>Bacillales</taxon>
        <taxon>Bacillaceae</taxon>
        <taxon>Priestia</taxon>
    </lineage>
</organism>
<dbReference type="EMBL" id="JAPTGD010000002">
    <property type="protein sequence ID" value="MDU9693486.1"/>
    <property type="molecule type" value="Genomic_DNA"/>
</dbReference>
<accession>A0AAX6NCM8</accession>
<protein>
    <submittedName>
        <fullName evidence="2">Uncharacterized protein</fullName>
    </submittedName>
</protein>
<feature type="region of interest" description="Disordered" evidence="1">
    <location>
        <begin position="71"/>
        <end position="125"/>
    </location>
</feature>
<dbReference type="Proteomes" id="UP001269400">
    <property type="component" value="Unassembled WGS sequence"/>
</dbReference>
<evidence type="ECO:0000313" key="2">
    <source>
        <dbReference type="EMBL" id="MDU9693486.1"/>
    </source>
</evidence>
<dbReference type="RefSeq" id="WP_316910713.1">
    <property type="nucleotide sequence ID" value="NZ_JAPTGD010000002.1"/>
</dbReference>